<dbReference type="STRING" id="661478.OP10G_4221"/>
<dbReference type="Proteomes" id="UP000027982">
    <property type="component" value="Chromosome"/>
</dbReference>
<gene>
    <name evidence="1" type="ORF">OP10G_4221</name>
</gene>
<organism evidence="1 2">
    <name type="scientific">Fimbriimonas ginsengisoli Gsoil 348</name>
    <dbReference type="NCBI Taxonomy" id="661478"/>
    <lineage>
        <taxon>Bacteria</taxon>
        <taxon>Bacillati</taxon>
        <taxon>Armatimonadota</taxon>
        <taxon>Fimbriimonadia</taxon>
        <taxon>Fimbriimonadales</taxon>
        <taxon>Fimbriimonadaceae</taxon>
        <taxon>Fimbriimonas</taxon>
    </lineage>
</organism>
<evidence type="ECO:0000313" key="1">
    <source>
        <dbReference type="EMBL" id="AIE87589.1"/>
    </source>
</evidence>
<evidence type="ECO:0000313" key="2">
    <source>
        <dbReference type="Proteomes" id="UP000027982"/>
    </source>
</evidence>
<name>A0A068NYX6_FIMGI</name>
<dbReference type="AlphaFoldDB" id="A0A068NYX6"/>
<dbReference type="KEGG" id="fgi:OP10G_4221"/>
<sequence length="66" mass="6895">MKEAANTGMDVKAMFDKSGGDYSKVSAEDKAKYVKSFNGDEKAASEFWGKMKSGSVGGGGPAAPKR</sequence>
<keyword evidence="2" id="KW-1185">Reference proteome</keyword>
<proteinExistence type="predicted"/>
<protein>
    <submittedName>
        <fullName evidence="1">Uncharacterized protein</fullName>
    </submittedName>
</protein>
<dbReference type="HOGENOM" id="CLU_2824788_0_0_0"/>
<reference evidence="1 2" key="1">
    <citation type="journal article" date="2014" name="PLoS ONE">
        <title>The first complete genome sequence of the class fimbriimonadia in the phylum armatimonadetes.</title>
        <authorList>
            <person name="Hu Z.Y."/>
            <person name="Wang Y.Z."/>
            <person name="Im W.T."/>
            <person name="Wang S.Y."/>
            <person name="Zhao G.P."/>
            <person name="Zheng H.J."/>
            <person name="Quan Z.X."/>
        </authorList>
    </citation>
    <scope>NUCLEOTIDE SEQUENCE [LARGE SCALE GENOMIC DNA]</scope>
    <source>
        <strain evidence="1">Gsoil 348</strain>
    </source>
</reference>
<accession>A0A068NYX6</accession>
<dbReference type="EMBL" id="CP007139">
    <property type="protein sequence ID" value="AIE87589.1"/>
    <property type="molecule type" value="Genomic_DNA"/>
</dbReference>